<feature type="binding site" evidence="5">
    <location>
        <position position="75"/>
    </location>
    <ligand>
        <name>ATP</name>
        <dbReference type="ChEBI" id="CHEBI:30616"/>
    </ligand>
</feature>
<feature type="region of interest" description="Disordered" evidence="7">
    <location>
        <begin position="1"/>
        <end position="23"/>
    </location>
</feature>
<dbReference type="PROSITE" id="PS00108">
    <property type="entry name" value="PROTEIN_KINASE_ST"/>
    <property type="match status" value="1"/>
</dbReference>
<evidence type="ECO:0000256" key="2">
    <source>
        <dbReference type="ARBA" id="ARBA00022741"/>
    </source>
</evidence>
<dbReference type="Pfam" id="PF00069">
    <property type="entry name" value="Pkinase"/>
    <property type="match status" value="1"/>
</dbReference>
<evidence type="ECO:0000256" key="7">
    <source>
        <dbReference type="SAM" id="MobiDB-lite"/>
    </source>
</evidence>
<feature type="domain" description="Protein kinase" evidence="8">
    <location>
        <begin position="45"/>
        <end position="334"/>
    </location>
</feature>
<evidence type="ECO:0000256" key="6">
    <source>
        <dbReference type="RuleBase" id="RU000304"/>
    </source>
</evidence>
<accession>A0AAV9AIK1</accession>
<evidence type="ECO:0000313" key="9">
    <source>
        <dbReference type="EMBL" id="KAK1264165.1"/>
    </source>
</evidence>
<evidence type="ECO:0000313" key="10">
    <source>
        <dbReference type="Proteomes" id="UP001179952"/>
    </source>
</evidence>
<keyword evidence="1" id="KW-0808">Transferase</keyword>
<dbReference type="GO" id="GO:0005524">
    <property type="term" value="F:ATP binding"/>
    <property type="evidence" value="ECO:0007669"/>
    <property type="project" value="UniProtKB-UniRule"/>
</dbReference>
<dbReference type="Gene3D" id="3.30.200.20">
    <property type="entry name" value="Phosphorylase Kinase, domain 1"/>
    <property type="match status" value="1"/>
</dbReference>
<dbReference type="GO" id="GO:0004674">
    <property type="term" value="F:protein serine/threonine kinase activity"/>
    <property type="evidence" value="ECO:0007669"/>
    <property type="project" value="UniProtKB-KW"/>
</dbReference>
<evidence type="ECO:0000256" key="5">
    <source>
        <dbReference type="PROSITE-ProRule" id="PRU10141"/>
    </source>
</evidence>
<dbReference type="InterPro" id="IPR008271">
    <property type="entry name" value="Ser/Thr_kinase_AS"/>
</dbReference>
<dbReference type="PROSITE" id="PS50011">
    <property type="entry name" value="PROTEIN_KINASE_DOM"/>
    <property type="match status" value="1"/>
</dbReference>
<dbReference type="PANTHER" id="PTHR46146:SF23">
    <property type="entry name" value="PROTEIN KINASE DOMAIN-CONTAINING PROTEIN"/>
    <property type="match status" value="1"/>
</dbReference>
<name>A0AAV9AIK1_ACOGR</name>
<keyword evidence="10" id="KW-1185">Reference proteome</keyword>
<dbReference type="SMART" id="SM00220">
    <property type="entry name" value="S_TKc"/>
    <property type="match status" value="1"/>
</dbReference>
<evidence type="ECO:0000256" key="3">
    <source>
        <dbReference type="ARBA" id="ARBA00022777"/>
    </source>
</evidence>
<comment type="similarity">
    <text evidence="6">Belongs to the protein kinase superfamily.</text>
</comment>
<keyword evidence="2 5" id="KW-0547">Nucleotide-binding</keyword>
<dbReference type="Gene3D" id="1.10.510.10">
    <property type="entry name" value="Transferase(Phosphotransferase) domain 1"/>
    <property type="match status" value="1"/>
</dbReference>
<dbReference type="InterPro" id="IPR000719">
    <property type="entry name" value="Prot_kinase_dom"/>
</dbReference>
<sequence>MGYLSCRSRSSTSTVDPLIPKSKPTHRTAIRTFLYEDLESATHGFSKDSLLGRGSHGCVYKAVLDNGKLIAAVKKPSSNGPRDSTWSSTSYGPDDNEIEILSSIRCSRLVNLLGYTSGAAANQQQQQRLLVVEYMANGTLHDNLHSSVDSGGNSSDPPGWIDRVRWAHQIARAVDSLHSMDPPVIHRDIKSSNVLIDRRRNARLGDFGLAVRLTADPFRCTARPAGTLGYIDPAYVTPEDLSVKSDVFSFGILLLEMMSGRKAIDVGYSPPSAVDWAAPIIGRRGFGELCDPRIGPPGDLGVAEMVAELAGRCVEGKAERRPSMAEAVECLSKVRRRASPSPGKNVWGGIVAAAKRRGRVSDVPVEGPKCNS</sequence>
<keyword evidence="3 9" id="KW-0418">Kinase</keyword>
<reference evidence="9" key="1">
    <citation type="journal article" date="2023" name="Nat. Commun.">
        <title>Diploid and tetraploid genomes of Acorus and the evolution of monocots.</title>
        <authorList>
            <person name="Ma L."/>
            <person name="Liu K.W."/>
            <person name="Li Z."/>
            <person name="Hsiao Y.Y."/>
            <person name="Qi Y."/>
            <person name="Fu T."/>
            <person name="Tang G.D."/>
            <person name="Zhang D."/>
            <person name="Sun W.H."/>
            <person name="Liu D.K."/>
            <person name="Li Y."/>
            <person name="Chen G.Z."/>
            <person name="Liu X.D."/>
            <person name="Liao X.Y."/>
            <person name="Jiang Y.T."/>
            <person name="Yu X."/>
            <person name="Hao Y."/>
            <person name="Huang J."/>
            <person name="Zhao X.W."/>
            <person name="Ke S."/>
            <person name="Chen Y.Y."/>
            <person name="Wu W.L."/>
            <person name="Hsu J.L."/>
            <person name="Lin Y.F."/>
            <person name="Huang M.D."/>
            <person name="Li C.Y."/>
            <person name="Huang L."/>
            <person name="Wang Z.W."/>
            <person name="Zhao X."/>
            <person name="Zhong W.Y."/>
            <person name="Peng D.H."/>
            <person name="Ahmad S."/>
            <person name="Lan S."/>
            <person name="Zhang J.S."/>
            <person name="Tsai W.C."/>
            <person name="Van de Peer Y."/>
            <person name="Liu Z.J."/>
        </authorList>
    </citation>
    <scope>NUCLEOTIDE SEQUENCE</scope>
    <source>
        <strain evidence="9">SCP</strain>
    </source>
</reference>
<dbReference type="EMBL" id="JAUJYN010000009">
    <property type="protein sequence ID" value="KAK1264165.1"/>
    <property type="molecule type" value="Genomic_DNA"/>
</dbReference>
<comment type="caution">
    <text evidence="9">The sequence shown here is derived from an EMBL/GenBank/DDBJ whole genome shotgun (WGS) entry which is preliminary data.</text>
</comment>
<dbReference type="PANTHER" id="PTHR46146">
    <property type="entry name" value="SERINE/THREONINE-PROTEIN KINASE-LIKE PROTEIN CCR4"/>
    <property type="match status" value="1"/>
</dbReference>
<reference evidence="9" key="2">
    <citation type="submission" date="2023-06" db="EMBL/GenBank/DDBJ databases">
        <authorList>
            <person name="Ma L."/>
            <person name="Liu K.-W."/>
            <person name="Li Z."/>
            <person name="Hsiao Y.-Y."/>
            <person name="Qi Y."/>
            <person name="Fu T."/>
            <person name="Tang G."/>
            <person name="Zhang D."/>
            <person name="Sun W.-H."/>
            <person name="Liu D.-K."/>
            <person name="Li Y."/>
            <person name="Chen G.-Z."/>
            <person name="Liu X.-D."/>
            <person name="Liao X.-Y."/>
            <person name="Jiang Y.-T."/>
            <person name="Yu X."/>
            <person name="Hao Y."/>
            <person name="Huang J."/>
            <person name="Zhao X.-W."/>
            <person name="Ke S."/>
            <person name="Chen Y.-Y."/>
            <person name="Wu W.-L."/>
            <person name="Hsu J.-L."/>
            <person name="Lin Y.-F."/>
            <person name="Huang M.-D."/>
            <person name="Li C.-Y."/>
            <person name="Huang L."/>
            <person name="Wang Z.-W."/>
            <person name="Zhao X."/>
            <person name="Zhong W.-Y."/>
            <person name="Peng D.-H."/>
            <person name="Ahmad S."/>
            <person name="Lan S."/>
            <person name="Zhang J.-S."/>
            <person name="Tsai W.-C."/>
            <person name="Van De Peer Y."/>
            <person name="Liu Z.-J."/>
        </authorList>
    </citation>
    <scope>NUCLEOTIDE SEQUENCE</scope>
    <source>
        <strain evidence="9">SCP</strain>
        <tissue evidence="9">Leaves</tissue>
    </source>
</reference>
<gene>
    <name evidence="9" type="ORF">QJS04_geneDACA011949</name>
</gene>
<dbReference type="Proteomes" id="UP001179952">
    <property type="component" value="Unassembled WGS sequence"/>
</dbReference>
<organism evidence="9 10">
    <name type="scientific">Acorus gramineus</name>
    <name type="common">Dwarf sweet flag</name>
    <dbReference type="NCBI Taxonomy" id="55184"/>
    <lineage>
        <taxon>Eukaryota</taxon>
        <taxon>Viridiplantae</taxon>
        <taxon>Streptophyta</taxon>
        <taxon>Embryophyta</taxon>
        <taxon>Tracheophyta</taxon>
        <taxon>Spermatophyta</taxon>
        <taxon>Magnoliopsida</taxon>
        <taxon>Liliopsida</taxon>
        <taxon>Acoraceae</taxon>
        <taxon>Acorus</taxon>
    </lineage>
</organism>
<dbReference type="InterPro" id="IPR011009">
    <property type="entry name" value="Kinase-like_dom_sf"/>
</dbReference>
<protein>
    <submittedName>
        <fullName evidence="9">Serine/threonine-protein kinase-like protein</fullName>
    </submittedName>
</protein>
<keyword evidence="6" id="KW-0723">Serine/threonine-protein kinase</keyword>
<keyword evidence="4 5" id="KW-0067">ATP-binding</keyword>
<dbReference type="AlphaFoldDB" id="A0AAV9AIK1"/>
<dbReference type="InterPro" id="IPR017441">
    <property type="entry name" value="Protein_kinase_ATP_BS"/>
</dbReference>
<evidence type="ECO:0000256" key="4">
    <source>
        <dbReference type="ARBA" id="ARBA00022840"/>
    </source>
</evidence>
<dbReference type="PROSITE" id="PS00107">
    <property type="entry name" value="PROTEIN_KINASE_ATP"/>
    <property type="match status" value="1"/>
</dbReference>
<dbReference type="SUPFAM" id="SSF56112">
    <property type="entry name" value="Protein kinase-like (PK-like)"/>
    <property type="match status" value="1"/>
</dbReference>
<evidence type="ECO:0000256" key="1">
    <source>
        <dbReference type="ARBA" id="ARBA00022679"/>
    </source>
</evidence>
<proteinExistence type="inferred from homology"/>
<evidence type="ECO:0000259" key="8">
    <source>
        <dbReference type="PROSITE" id="PS50011"/>
    </source>
</evidence>